<keyword evidence="2" id="KW-1133">Transmembrane helix</keyword>
<dbReference type="InterPro" id="IPR033435">
    <property type="entry name" value="DUF5129"/>
</dbReference>
<feature type="compositionally biased region" description="Basic and acidic residues" evidence="1">
    <location>
        <begin position="410"/>
        <end position="422"/>
    </location>
</feature>
<comment type="caution">
    <text evidence="4">The sequence shown here is derived from an EMBL/GenBank/DDBJ whole genome shotgun (WGS) entry which is preliminary data.</text>
</comment>
<dbReference type="EMBL" id="UAPQ01000011">
    <property type="protein sequence ID" value="SPT54456.1"/>
    <property type="molecule type" value="Genomic_DNA"/>
</dbReference>
<dbReference type="RefSeq" id="WP_111837345.1">
    <property type="nucleotide sequence ID" value="NZ_UAPQ01000011.1"/>
</dbReference>
<keyword evidence="5" id="KW-1185">Reference proteome</keyword>
<reference evidence="4 5" key="1">
    <citation type="submission" date="2018-06" db="EMBL/GenBank/DDBJ databases">
        <authorList>
            <consortium name="Pathogen Informatics"/>
            <person name="Doyle S."/>
        </authorList>
    </citation>
    <scope>NUCLEOTIDE SEQUENCE [LARGE SCALE GENOMIC DNA]</scope>
    <source>
        <strain evidence="4 5">NCTC11535</strain>
    </source>
</reference>
<organism evidence="4 5">
    <name type="scientific">Actinomyces bovis</name>
    <dbReference type="NCBI Taxonomy" id="1658"/>
    <lineage>
        <taxon>Bacteria</taxon>
        <taxon>Bacillati</taxon>
        <taxon>Actinomycetota</taxon>
        <taxon>Actinomycetes</taxon>
        <taxon>Actinomycetales</taxon>
        <taxon>Actinomycetaceae</taxon>
        <taxon>Actinomyces</taxon>
    </lineage>
</organism>
<feature type="transmembrane region" description="Helical" evidence="2">
    <location>
        <begin position="12"/>
        <end position="38"/>
    </location>
</feature>
<evidence type="ECO:0000256" key="2">
    <source>
        <dbReference type="SAM" id="Phobius"/>
    </source>
</evidence>
<evidence type="ECO:0000313" key="5">
    <source>
        <dbReference type="Proteomes" id="UP000250006"/>
    </source>
</evidence>
<evidence type="ECO:0000313" key="4">
    <source>
        <dbReference type="EMBL" id="SPT54456.1"/>
    </source>
</evidence>
<keyword evidence="2" id="KW-0472">Membrane</keyword>
<evidence type="ECO:0000256" key="1">
    <source>
        <dbReference type="SAM" id="MobiDB-lite"/>
    </source>
</evidence>
<evidence type="ECO:0000259" key="3">
    <source>
        <dbReference type="Pfam" id="PF17173"/>
    </source>
</evidence>
<protein>
    <recommendedName>
        <fullName evidence="3">DUF5129 domain-containing protein</fullName>
    </recommendedName>
</protein>
<proteinExistence type="predicted"/>
<name>A0ABY1VS21_9ACTO</name>
<feature type="domain" description="DUF5129" evidence="3">
    <location>
        <begin position="51"/>
        <end position="382"/>
    </location>
</feature>
<feature type="region of interest" description="Disordered" evidence="1">
    <location>
        <begin position="407"/>
        <end position="461"/>
    </location>
</feature>
<feature type="region of interest" description="Disordered" evidence="1">
    <location>
        <begin position="484"/>
        <end position="515"/>
    </location>
</feature>
<feature type="compositionally biased region" description="Polar residues" evidence="1">
    <location>
        <begin position="435"/>
        <end position="446"/>
    </location>
</feature>
<dbReference type="Proteomes" id="UP000250006">
    <property type="component" value="Unassembled WGS sequence"/>
</dbReference>
<dbReference type="Pfam" id="PF17173">
    <property type="entry name" value="DUF5129"/>
    <property type="match status" value="1"/>
</dbReference>
<sequence length="515" mass="55784">MSESKIVGAGGFQALLSLAVRLVAVAVLVLLVPLLAFWPFGVRYQPVVEIHDQAHILDDQSTASTLEELRFRKDVRLAVVTLDVGYDANFNAAVLDYARQHEPSWLAGGKWADGMVILGVSPTGRWVGCYFGEDVKVNTSTQKWIQDAGKDDFRSSEWEQGVEKIALRAAKIVGHPLGDNLLSFVLSGLSAVFGLGWLGWMLLSQRFARRAFREAKRHYTQVTADYESTQIRAGLIPGDEAHGAQVLARFGWFEEQYASLTNDFNRFGEPRGAAWFERGRWSKAKHLQQTASNLDSLDDAISNAAALLSLSQGWEQAWLNEQGPVQEDLAALEELCSKVAAEGGLNPAVERDWVRASRHQLAQVQGQLAYKQITPSAALDLLDVISRDVRNKADALAKSALKNSSAYQNERMKQYQKSRRDGGGTYSGSWSSGSNDFSYDPSSTIRINPGSPGASAAGERWSHGGAANQFSTPIAGLVTGYASAASWSPSSSGGSSSSSSYSGSDFSGSGSSSHF</sequence>
<feature type="transmembrane region" description="Helical" evidence="2">
    <location>
        <begin position="181"/>
        <end position="203"/>
    </location>
</feature>
<gene>
    <name evidence="4" type="ORF">NCTC11535_02173</name>
</gene>
<keyword evidence="2" id="KW-0812">Transmembrane</keyword>
<accession>A0ABY1VS21</accession>
<dbReference type="Gene3D" id="3.10.310.50">
    <property type="match status" value="1"/>
</dbReference>